<dbReference type="AlphaFoldDB" id="A0A7R9A308"/>
<proteinExistence type="predicted"/>
<protein>
    <submittedName>
        <fullName evidence="1">Uncharacterized protein</fullName>
    </submittedName>
</protein>
<accession>A0A7R9A308</accession>
<dbReference type="EMBL" id="CAJPEV010000132">
    <property type="protein sequence ID" value="CAG0881098.1"/>
    <property type="molecule type" value="Genomic_DNA"/>
</dbReference>
<dbReference type="Proteomes" id="UP000677054">
    <property type="component" value="Unassembled WGS sequence"/>
</dbReference>
<reference evidence="1" key="1">
    <citation type="submission" date="2020-11" db="EMBL/GenBank/DDBJ databases">
        <authorList>
            <person name="Tran Van P."/>
        </authorList>
    </citation>
    <scope>NUCLEOTIDE SEQUENCE</scope>
</reference>
<sequence>MPTKVPHIGQQSDPHPKFLWGNSALPMPLLPPSHELYVSLLCKEQITITSIFLERSCANEMCTPLKGEVVKLTSTEQYDWVHNPFTSSAEESVKELSLKAQEEFIDLRSNHSLKLKFSKEFLRINLWLNWSAYLCIKELGRSARVAWLTENKSRGHIIFFNTFQFDLNIFTTGYLGDFIIIRPQLIHYH</sequence>
<evidence type="ECO:0000313" key="1">
    <source>
        <dbReference type="EMBL" id="CAD7241406.1"/>
    </source>
</evidence>
<dbReference type="EMBL" id="LR899649">
    <property type="protein sequence ID" value="CAD7241406.1"/>
    <property type="molecule type" value="Genomic_DNA"/>
</dbReference>
<keyword evidence="2" id="KW-1185">Reference proteome</keyword>
<gene>
    <name evidence="1" type="ORF">DSTB1V02_LOCUS1397</name>
</gene>
<name>A0A7R9A308_9CRUS</name>
<evidence type="ECO:0000313" key="2">
    <source>
        <dbReference type="Proteomes" id="UP000677054"/>
    </source>
</evidence>
<organism evidence="1">
    <name type="scientific">Darwinula stevensoni</name>
    <dbReference type="NCBI Taxonomy" id="69355"/>
    <lineage>
        <taxon>Eukaryota</taxon>
        <taxon>Metazoa</taxon>
        <taxon>Ecdysozoa</taxon>
        <taxon>Arthropoda</taxon>
        <taxon>Crustacea</taxon>
        <taxon>Oligostraca</taxon>
        <taxon>Ostracoda</taxon>
        <taxon>Podocopa</taxon>
        <taxon>Podocopida</taxon>
        <taxon>Darwinulocopina</taxon>
        <taxon>Darwinuloidea</taxon>
        <taxon>Darwinulidae</taxon>
        <taxon>Darwinula</taxon>
    </lineage>
</organism>